<dbReference type="InterPro" id="IPR013344">
    <property type="entry name" value="RNR_NrdJ/NrdZ"/>
</dbReference>
<keyword evidence="7 13" id="KW-0547">Nucleotide-binding</keyword>
<dbReference type="InterPro" id="IPR000788">
    <property type="entry name" value="RNR_lg_C"/>
</dbReference>
<evidence type="ECO:0000256" key="3">
    <source>
        <dbReference type="ARBA" id="ARBA00012274"/>
    </source>
</evidence>
<comment type="similarity">
    <text evidence="2 13">Belongs to the ribonucleoside diphosphate reductase class-2 family.</text>
</comment>
<reference evidence="18" key="1">
    <citation type="submission" date="2016-09" db="EMBL/GenBank/DDBJ databases">
        <authorList>
            <person name="Varghese N."/>
            <person name="Submissions S."/>
        </authorList>
    </citation>
    <scope>NUCLEOTIDE SEQUENCE [LARGE SCALE GENOMIC DNA]</scope>
    <source>
        <strain evidence="18">S5</strain>
    </source>
</reference>
<evidence type="ECO:0000256" key="11">
    <source>
        <dbReference type="ARBA" id="ARBA00025437"/>
    </source>
</evidence>
<dbReference type="GO" id="GO:0031419">
    <property type="term" value="F:cobalamin binding"/>
    <property type="evidence" value="ECO:0007669"/>
    <property type="project" value="UniProtKB-KW"/>
</dbReference>
<feature type="domain" description="Ribonucleotide reductase large subunit C-terminal" evidence="15">
    <location>
        <begin position="161"/>
        <end position="690"/>
    </location>
</feature>
<dbReference type="EC" id="1.17.4.1" evidence="3 13"/>
<dbReference type="PANTHER" id="PTHR43371:SF1">
    <property type="entry name" value="RIBONUCLEOSIDE-DIPHOSPHATE REDUCTASE"/>
    <property type="match status" value="1"/>
</dbReference>
<feature type="domain" description="TSCPD" evidence="16">
    <location>
        <begin position="726"/>
        <end position="837"/>
    </location>
</feature>
<evidence type="ECO:0000259" key="16">
    <source>
        <dbReference type="Pfam" id="PF12637"/>
    </source>
</evidence>
<comment type="catalytic activity">
    <reaction evidence="12 13">
        <text>a 2'-deoxyribonucleoside 5'-diphosphate + [thioredoxin]-disulfide + H2O = a ribonucleoside 5'-diphosphate + [thioredoxin]-dithiol</text>
        <dbReference type="Rhea" id="RHEA:23252"/>
        <dbReference type="Rhea" id="RHEA-COMP:10698"/>
        <dbReference type="Rhea" id="RHEA-COMP:10700"/>
        <dbReference type="ChEBI" id="CHEBI:15377"/>
        <dbReference type="ChEBI" id="CHEBI:29950"/>
        <dbReference type="ChEBI" id="CHEBI:50058"/>
        <dbReference type="ChEBI" id="CHEBI:57930"/>
        <dbReference type="ChEBI" id="CHEBI:73316"/>
        <dbReference type="EC" id="1.17.4.1"/>
    </reaction>
</comment>
<dbReference type="GO" id="GO:0000166">
    <property type="term" value="F:nucleotide binding"/>
    <property type="evidence" value="ECO:0007669"/>
    <property type="project" value="UniProtKB-KW"/>
</dbReference>
<evidence type="ECO:0000313" key="18">
    <source>
        <dbReference type="Proteomes" id="UP000242949"/>
    </source>
</evidence>
<evidence type="ECO:0000256" key="5">
    <source>
        <dbReference type="ARBA" id="ARBA00022628"/>
    </source>
</evidence>
<dbReference type="PRINTS" id="PR01183">
    <property type="entry name" value="RIBORDTASEM1"/>
</dbReference>
<evidence type="ECO:0000256" key="13">
    <source>
        <dbReference type="RuleBase" id="RU364064"/>
    </source>
</evidence>
<dbReference type="Pfam" id="PF12637">
    <property type="entry name" value="TSCPD"/>
    <property type="match status" value="1"/>
</dbReference>
<gene>
    <name evidence="17" type="ORF">SAMN05421734_102271</name>
</gene>
<dbReference type="GO" id="GO:0004748">
    <property type="term" value="F:ribonucleoside-diphosphate reductase activity, thioredoxin disulfide as acceptor"/>
    <property type="evidence" value="ECO:0007669"/>
    <property type="project" value="UniProtKB-EC"/>
</dbReference>
<dbReference type="GO" id="GO:0071897">
    <property type="term" value="P:DNA biosynthetic process"/>
    <property type="evidence" value="ECO:0007669"/>
    <property type="project" value="UniProtKB-KW"/>
</dbReference>
<dbReference type="PANTHER" id="PTHR43371">
    <property type="entry name" value="VITAMIN B12-DEPENDENT RIBONUCLEOTIDE REDUCTASE"/>
    <property type="match status" value="1"/>
</dbReference>
<sequence length="895" mass="100097">MSDLIKEIYGDLDKTPFQVLLQLDRYTVKEMDIQTLKVGDVVVAVYDDSMPESPQKDFGRVTEIEGDYITFYGEVTQKEHTTTSKHVSIPLDYKWDDSVDRYVQGAMSIERTYSHDDVDRYQDRLFQSLKEEKIVPGGRVQASMGIYEKFGKQYDLTAYNCYVLPNPKDSRKGIINGSLSEMTEIMSRGGGVGLALSTLRPKNARVYGVNGVSSGSISWGGLLSYATGLIEQGGSRKGALMLQLHISHPDVFDFITVKKESGKITNANLSVQVTKEFMEAVEQDRDWHLIFPDTRHHEYDKNWAEKYLDIHDWLEAGLPVEIHKTVKARELYDLIIESAHSSAEPGVMVYDNMNDGYMTPTQQLVPSNGGRVYVLDEAARAKTEDVTPWNNTYYYQKNVSSNPCGEQPLCGNGICNLIHLNLAEFYNTDTEDVDWDDLAQSIADAIRYADDVIDYTVYFREENEKVQKEQRRIGMGTLGLHDLLIDLKLRYGSSESIDFIDKLYGFIKNHAYKASAELAKVRGKFPTYDERILNARVPKSLDADVIELIKQHGLRNSHLLTQAPTGTTGTKTGSQGYSRSTGVEPFFSIAWERESRLGKTIDYLGKAKDYLERTNESELPDYFVSAMSVDEDGLPKITPKDHVDVQAAIQKHNDSAISKTCNVPSHFTVEQTKELYSYGIEKGLVGITIYRDGSRDTQVLTSVDEKKEEDPQPIEEKAQPQAIQFYKRPERLIGETIKSKTPFGKMYVTVNRNPKNELIEEVFLNLGKTGADISAIADGLAIALTGLLSPRIANLTQEEKLNWIIKKFSGIKGQSTIGFGKNQVESLPDALAKVLSQLDQDALDVFDDQPSKASSEQISSGSVDICPSCGQSTFVKQDGCTTCLIDLGGCGFSKC</sequence>
<dbReference type="NCBIfam" id="TIGR02504">
    <property type="entry name" value="NrdJ_Z"/>
    <property type="match status" value="1"/>
</dbReference>
<comment type="cofactor">
    <cofactor evidence="1 13">
        <name>adenosylcob(III)alamin</name>
        <dbReference type="ChEBI" id="CHEBI:18408"/>
    </cofactor>
</comment>
<keyword evidence="6 13" id="KW-0237">DNA synthesis</keyword>
<evidence type="ECO:0000256" key="12">
    <source>
        <dbReference type="ARBA" id="ARBA00047754"/>
    </source>
</evidence>
<organism evidence="17 18">
    <name type="scientific">Pelagirhabdus alkalitolerans</name>
    <dbReference type="NCBI Taxonomy" id="1612202"/>
    <lineage>
        <taxon>Bacteria</taxon>
        <taxon>Bacillati</taxon>
        <taxon>Bacillota</taxon>
        <taxon>Bacilli</taxon>
        <taxon>Bacillales</taxon>
        <taxon>Bacillaceae</taxon>
        <taxon>Pelagirhabdus</taxon>
    </lineage>
</organism>
<keyword evidence="8 13" id="KW-0560">Oxidoreductase</keyword>
<evidence type="ECO:0000256" key="6">
    <source>
        <dbReference type="ARBA" id="ARBA00022634"/>
    </source>
</evidence>
<accession>A0A1G6H5P3</accession>
<keyword evidence="5 13" id="KW-0846">Cobalamin</keyword>
<dbReference type="CDD" id="cd02888">
    <property type="entry name" value="RNR_II_dimer"/>
    <property type="match status" value="1"/>
</dbReference>
<evidence type="ECO:0000256" key="9">
    <source>
        <dbReference type="ARBA" id="ARBA00023157"/>
    </source>
</evidence>
<dbReference type="Proteomes" id="UP000242949">
    <property type="component" value="Unassembled WGS sequence"/>
</dbReference>
<proteinExistence type="inferred from homology"/>
<name>A0A1G6H5P3_9BACI</name>
<dbReference type="InterPro" id="IPR050862">
    <property type="entry name" value="RdRp_reductase_class-2"/>
</dbReference>
<evidence type="ECO:0000256" key="8">
    <source>
        <dbReference type="ARBA" id="ARBA00023002"/>
    </source>
</evidence>
<evidence type="ECO:0000256" key="14">
    <source>
        <dbReference type="SAM" id="MobiDB-lite"/>
    </source>
</evidence>
<keyword evidence="9" id="KW-1015">Disulfide bond</keyword>
<evidence type="ECO:0000259" key="15">
    <source>
        <dbReference type="Pfam" id="PF02867"/>
    </source>
</evidence>
<keyword evidence="10 13" id="KW-0170">Cobalt</keyword>
<dbReference type="AlphaFoldDB" id="A0A1G6H5P3"/>
<evidence type="ECO:0000256" key="7">
    <source>
        <dbReference type="ARBA" id="ARBA00022741"/>
    </source>
</evidence>
<evidence type="ECO:0000313" key="17">
    <source>
        <dbReference type="EMBL" id="SDB89599.1"/>
    </source>
</evidence>
<evidence type="ECO:0000256" key="4">
    <source>
        <dbReference type="ARBA" id="ARBA00014409"/>
    </source>
</evidence>
<evidence type="ECO:0000256" key="2">
    <source>
        <dbReference type="ARBA" id="ARBA00007405"/>
    </source>
</evidence>
<comment type="function">
    <text evidence="11 13">Catalyzes the reduction of ribonucleotides to deoxyribonucleotides. May function to provide a pool of deoxyribonucleotide precursors for DNA repair during oxygen limitation and/or for immediate growth after restoration of oxygen.</text>
</comment>
<keyword evidence="18" id="KW-1185">Reference proteome</keyword>
<dbReference type="EMBL" id="FMYI01000002">
    <property type="protein sequence ID" value="SDB89599.1"/>
    <property type="molecule type" value="Genomic_DNA"/>
</dbReference>
<protein>
    <recommendedName>
        <fullName evidence="4 13">Vitamin B12-dependent ribonucleotide reductase</fullName>
        <ecNumber evidence="3 13">1.17.4.1</ecNumber>
    </recommendedName>
</protein>
<dbReference type="SUPFAM" id="SSF51998">
    <property type="entry name" value="PFL-like glycyl radical enzymes"/>
    <property type="match status" value="1"/>
</dbReference>
<dbReference type="STRING" id="1612202.SAMN05421734_102271"/>
<evidence type="ECO:0000256" key="1">
    <source>
        <dbReference type="ARBA" id="ARBA00001922"/>
    </source>
</evidence>
<dbReference type="Pfam" id="PF02867">
    <property type="entry name" value="Ribonuc_red_lgC"/>
    <property type="match status" value="1"/>
</dbReference>
<dbReference type="OrthoDB" id="9762933at2"/>
<feature type="region of interest" description="Disordered" evidence="14">
    <location>
        <begin position="559"/>
        <end position="578"/>
    </location>
</feature>
<dbReference type="RefSeq" id="WP_090793233.1">
    <property type="nucleotide sequence ID" value="NZ_FMYI01000002.1"/>
</dbReference>
<dbReference type="InterPro" id="IPR024434">
    <property type="entry name" value="TSCPD_dom"/>
</dbReference>
<dbReference type="Gene3D" id="3.20.70.20">
    <property type="match status" value="1"/>
</dbReference>
<evidence type="ECO:0000256" key="10">
    <source>
        <dbReference type="ARBA" id="ARBA00023285"/>
    </source>
</evidence>